<name>E4RSE8_LEAB4</name>
<dbReference type="Pfam" id="PF20130">
    <property type="entry name" value="DUF6520"/>
    <property type="match status" value="1"/>
</dbReference>
<keyword evidence="1" id="KW-0732">Signal</keyword>
<dbReference type="KEGG" id="lby:Lbys_1988"/>
<protein>
    <recommendedName>
        <fullName evidence="4">Secreted protein</fullName>
    </recommendedName>
</protein>
<dbReference type="EMBL" id="CP002305">
    <property type="protein sequence ID" value="ADQ17684.1"/>
    <property type="molecule type" value="Genomic_DNA"/>
</dbReference>
<evidence type="ECO:0000313" key="2">
    <source>
        <dbReference type="EMBL" id="ADQ17684.1"/>
    </source>
</evidence>
<reference evidence="2 3" key="2">
    <citation type="journal article" date="2011" name="Stand. Genomic Sci.">
        <title>Complete genome sequence of Leadbetterella byssophila type strain (4M15).</title>
        <authorList>
            <person name="Abt B."/>
            <person name="Teshima H."/>
            <person name="Lucas S."/>
            <person name="Lapidus A."/>
            <person name="Del Rio T.G."/>
            <person name="Nolan M."/>
            <person name="Tice H."/>
            <person name="Cheng J.F."/>
            <person name="Pitluck S."/>
            <person name="Liolios K."/>
            <person name="Pagani I."/>
            <person name="Ivanova N."/>
            <person name="Mavromatis K."/>
            <person name="Pati A."/>
            <person name="Tapia R."/>
            <person name="Han C."/>
            <person name="Goodwin L."/>
            <person name="Chen A."/>
            <person name="Palaniappan K."/>
            <person name="Land M."/>
            <person name="Hauser L."/>
            <person name="Chang Y.J."/>
            <person name="Jeffries C.D."/>
            <person name="Rohde M."/>
            <person name="Goker M."/>
            <person name="Tindall B.J."/>
            <person name="Detter J.C."/>
            <person name="Woyke T."/>
            <person name="Bristow J."/>
            <person name="Eisen J.A."/>
            <person name="Markowitz V."/>
            <person name="Hugenholtz P."/>
            <person name="Klenk H.P."/>
            <person name="Kyrpides N.C."/>
        </authorList>
    </citation>
    <scope>NUCLEOTIDE SEQUENCE [LARGE SCALE GENOMIC DNA]</scope>
    <source>
        <strain evidence="3">DSM 17132 / JCM 16389 / KACC 11308 / NBRC 106382 / 4M15</strain>
    </source>
</reference>
<evidence type="ECO:0000256" key="1">
    <source>
        <dbReference type="SAM" id="SignalP"/>
    </source>
</evidence>
<gene>
    <name evidence="2" type="ordered locus">Lbys_1988</name>
</gene>
<accession>E4RSE8</accession>
<sequence length="79" mass="8797">MKKVIKFLPAMAIILGSGLALATTQKMNDPNVYWDGNDWQPLTLQPHQYTCPGSGWCTAYKDEEGNISDERPGKFTPLP</sequence>
<evidence type="ECO:0008006" key="4">
    <source>
        <dbReference type="Google" id="ProtNLM"/>
    </source>
</evidence>
<organism evidence="2 3">
    <name type="scientific">Leadbetterella byssophila (strain DSM 17132 / JCM 16389 / KACC 11308 / NBRC 106382 / 4M15)</name>
    <dbReference type="NCBI Taxonomy" id="649349"/>
    <lineage>
        <taxon>Bacteria</taxon>
        <taxon>Pseudomonadati</taxon>
        <taxon>Bacteroidota</taxon>
        <taxon>Cytophagia</taxon>
        <taxon>Cytophagales</taxon>
        <taxon>Leadbetterellaceae</taxon>
        <taxon>Leadbetterella</taxon>
    </lineage>
</organism>
<dbReference type="InterPro" id="IPR045391">
    <property type="entry name" value="DUF6520"/>
</dbReference>
<reference key="1">
    <citation type="submission" date="2010-11" db="EMBL/GenBank/DDBJ databases">
        <title>The complete genome of Leadbetterella byssophila DSM 17132.</title>
        <authorList>
            <consortium name="US DOE Joint Genome Institute (JGI-PGF)"/>
            <person name="Lucas S."/>
            <person name="Copeland A."/>
            <person name="Lapidus A."/>
            <person name="Glavina del Rio T."/>
            <person name="Dalin E."/>
            <person name="Tice H."/>
            <person name="Bruce D."/>
            <person name="Goodwin L."/>
            <person name="Pitluck S."/>
            <person name="Kyrpides N."/>
            <person name="Mavromatis K."/>
            <person name="Ivanova N."/>
            <person name="Teshima H."/>
            <person name="Brettin T."/>
            <person name="Detter J.C."/>
            <person name="Han C."/>
            <person name="Tapia R."/>
            <person name="Land M."/>
            <person name="Hauser L."/>
            <person name="Markowitz V."/>
            <person name="Cheng J.-F."/>
            <person name="Hugenholtz P."/>
            <person name="Woyke T."/>
            <person name="Wu D."/>
            <person name="Tindall B."/>
            <person name="Pomrenke H.G."/>
            <person name="Brambilla E."/>
            <person name="Klenk H.-P."/>
            <person name="Eisen J.A."/>
        </authorList>
    </citation>
    <scope>NUCLEOTIDE SEQUENCE [LARGE SCALE GENOMIC DNA]</scope>
    <source>
        <strain>DSM 17132</strain>
    </source>
</reference>
<evidence type="ECO:0000313" key="3">
    <source>
        <dbReference type="Proteomes" id="UP000007435"/>
    </source>
</evidence>
<dbReference type="AlphaFoldDB" id="E4RSE8"/>
<keyword evidence="3" id="KW-1185">Reference proteome</keyword>
<dbReference type="HOGENOM" id="CLU_2601671_0_0_10"/>
<proteinExistence type="predicted"/>
<feature type="chain" id="PRO_5003188392" description="Secreted protein" evidence="1">
    <location>
        <begin position="23"/>
        <end position="79"/>
    </location>
</feature>
<dbReference type="RefSeq" id="WP_013408730.1">
    <property type="nucleotide sequence ID" value="NC_014655.1"/>
</dbReference>
<dbReference type="Proteomes" id="UP000007435">
    <property type="component" value="Chromosome"/>
</dbReference>
<feature type="signal peptide" evidence="1">
    <location>
        <begin position="1"/>
        <end position="22"/>
    </location>
</feature>